<reference evidence="2" key="2">
    <citation type="journal article" date="2024" name="Plant">
        <title>Genomic evolution and insights into agronomic trait innovations of Sesamum species.</title>
        <authorList>
            <person name="Miao H."/>
            <person name="Wang L."/>
            <person name="Qu L."/>
            <person name="Liu H."/>
            <person name="Sun Y."/>
            <person name="Le M."/>
            <person name="Wang Q."/>
            <person name="Wei S."/>
            <person name="Zheng Y."/>
            <person name="Lin W."/>
            <person name="Duan Y."/>
            <person name="Cao H."/>
            <person name="Xiong S."/>
            <person name="Wang X."/>
            <person name="Wei L."/>
            <person name="Li C."/>
            <person name="Ma Q."/>
            <person name="Ju M."/>
            <person name="Zhao R."/>
            <person name="Li G."/>
            <person name="Mu C."/>
            <person name="Tian Q."/>
            <person name="Mei H."/>
            <person name="Zhang T."/>
            <person name="Gao T."/>
            <person name="Zhang H."/>
        </authorList>
    </citation>
    <scope>NUCLEOTIDE SEQUENCE</scope>
    <source>
        <strain evidence="2">3651</strain>
    </source>
</reference>
<proteinExistence type="predicted"/>
<dbReference type="EMBL" id="JACGWO010000010">
    <property type="protein sequence ID" value="KAK4417084.1"/>
    <property type="molecule type" value="Genomic_DNA"/>
</dbReference>
<feature type="region of interest" description="Disordered" evidence="1">
    <location>
        <begin position="1"/>
        <end position="30"/>
    </location>
</feature>
<dbReference type="AlphaFoldDB" id="A0AAE1XS38"/>
<evidence type="ECO:0000313" key="3">
    <source>
        <dbReference type="Proteomes" id="UP001293254"/>
    </source>
</evidence>
<comment type="caution">
    <text evidence="2">The sequence shown here is derived from an EMBL/GenBank/DDBJ whole genome shotgun (WGS) entry which is preliminary data.</text>
</comment>
<sequence>MSDIGGRIIGSRGHQKRPNQVAASKVGPGPPDPVLCGGGVVQQLSITDQPRFLMICWALWQTRNKKMMEQLQQDPLQIVRTDQFLVNYIQACARMRVGGEGPVT</sequence>
<evidence type="ECO:0000256" key="1">
    <source>
        <dbReference type="SAM" id="MobiDB-lite"/>
    </source>
</evidence>
<evidence type="ECO:0000313" key="2">
    <source>
        <dbReference type="EMBL" id="KAK4417084.1"/>
    </source>
</evidence>
<accession>A0AAE1XS38</accession>
<protein>
    <submittedName>
        <fullName evidence="2">Uncharacterized protein</fullName>
    </submittedName>
</protein>
<reference evidence="2" key="1">
    <citation type="submission" date="2020-06" db="EMBL/GenBank/DDBJ databases">
        <authorList>
            <person name="Li T."/>
            <person name="Hu X."/>
            <person name="Zhang T."/>
            <person name="Song X."/>
            <person name="Zhang H."/>
            <person name="Dai N."/>
            <person name="Sheng W."/>
            <person name="Hou X."/>
            <person name="Wei L."/>
        </authorList>
    </citation>
    <scope>NUCLEOTIDE SEQUENCE</scope>
    <source>
        <strain evidence="2">3651</strain>
        <tissue evidence="2">Leaf</tissue>
    </source>
</reference>
<organism evidence="2 3">
    <name type="scientific">Sesamum alatum</name>
    <dbReference type="NCBI Taxonomy" id="300844"/>
    <lineage>
        <taxon>Eukaryota</taxon>
        <taxon>Viridiplantae</taxon>
        <taxon>Streptophyta</taxon>
        <taxon>Embryophyta</taxon>
        <taxon>Tracheophyta</taxon>
        <taxon>Spermatophyta</taxon>
        <taxon>Magnoliopsida</taxon>
        <taxon>eudicotyledons</taxon>
        <taxon>Gunneridae</taxon>
        <taxon>Pentapetalae</taxon>
        <taxon>asterids</taxon>
        <taxon>lamiids</taxon>
        <taxon>Lamiales</taxon>
        <taxon>Pedaliaceae</taxon>
        <taxon>Sesamum</taxon>
    </lineage>
</organism>
<name>A0AAE1XS38_9LAMI</name>
<gene>
    <name evidence="2" type="ORF">Salat_2533900</name>
</gene>
<dbReference type="Proteomes" id="UP001293254">
    <property type="component" value="Unassembled WGS sequence"/>
</dbReference>
<keyword evidence="3" id="KW-1185">Reference proteome</keyword>
<feature type="compositionally biased region" description="Low complexity" evidence="1">
    <location>
        <begin position="1"/>
        <end position="12"/>
    </location>
</feature>